<keyword evidence="5 6" id="KW-0472">Membrane</keyword>
<dbReference type="SUPFAM" id="SSF118215">
    <property type="entry name" value="Proton glutamate symport protein"/>
    <property type="match status" value="1"/>
</dbReference>
<dbReference type="EMBL" id="JAHUTI010071469">
    <property type="protein sequence ID" value="MED6255624.1"/>
    <property type="molecule type" value="Genomic_DNA"/>
</dbReference>
<feature type="transmembrane region" description="Helical" evidence="6">
    <location>
        <begin position="123"/>
        <end position="143"/>
    </location>
</feature>
<protein>
    <recommendedName>
        <fullName evidence="6">Amino acid transporter</fullName>
    </recommendedName>
</protein>
<feature type="transmembrane region" description="Helical" evidence="6">
    <location>
        <begin position="204"/>
        <end position="225"/>
    </location>
</feature>
<keyword evidence="8" id="KW-1185">Reference proteome</keyword>
<comment type="similarity">
    <text evidence="6">Belongs to the dicarboxylate/amino acid:cation symporter (DAACS) (TC 2.A.23) family.</text>
</comment>
<dbReference type="PANTHER" id="PTHR11958">
    <property type="entry name" value="SODIUM/DICARBOXYLATE SYMPORTER-RELATED"/>
    <property type="match status" value="1"/>
</dbReference>
<gene>
    <name evidence="7" type="ORF">ATANTOWER_012324</name>
</gene>
<dbReference type="PRINTS" id="PR00173">
    <property type="entry name" value="EDTRNSPORT"/>
</dbReference>
<sequence length="366" mass="40695">RPKLCTDMGCNLNENLQKRCSGWALQHKLQVLTLFGVVLGIVLVLLLQPGVTNTPTDEDDEEQHPFSVVVVLMDLLRNMVPESFIQACYKQYRTEIVLVEVDEDDPSYDPLTNGTEIRLTGGYIAGPNMLGLIIWSFIIGILMMRNGEKSKTTVDAIKSLNEGIKIIVTWMLWYLPIGVLFMIASHVVEVQNWESVTELGKFAGVVILGLFVHSFIVLPLLYLVLVKRNPFVLFKQVSKALLTAAIISSSDCFHIQHWSCRDASNGSCDHALVFDSGGTACKRCLPPGGDGVAPRPQQHSGECAGRLLGVALINHLFEQQLKDLDILTPNIDQDRSINHIRLDFSDLDFKEEFSSLQDPGHLRGLS</sequence>
<reference evidence="7 8" key="1">
    <citation type="submission" date="2021-07" db="EMBL/GenBank/DDBJ databases">
        <authorList>
            <person name="Palmer J.M."/>
        </authorList>
    </citation>
    <scope>NUCLEOTIDE SEQUENCE [LARGE SCALE GENOMIC DNA]</scope>
    <source>
        <strain evidence="7 8">AT_MEX2019</strain>
        <tissue evidence="7">Muscle</tissue>
    </source>
</reference>
<keyword evidence="2 6" id="KW-0813">Transport</keyword>
<dbReference type="PANTHER" id="PTHR11958:SF63">
    <property type="entry name" value="AMINO ACID TRANSPORTER"/>
    <property type="match status" value="1"/>
</dbReference>
<dbReference type="InterPro" id="IPR001991">
    <property type="entry name" value="Na-dicarboxylate_symporter"/>
</dbReference>
<dbReference type="Gene3D" id="1.10.3860.10">
    <property type="entry name" value="Sodium:dicarboxylate symporter"/>
    <property type="match status" value="1"/>
</dbReference>
<dbReference type="Pfam" id="PF00375">
    <property type="entry name" value="SDF"/>
    <property type="match status" value="1"/>
</dbReference>
<comment type="subcellular location">
    <subcellularLocation>
        <location evidence="1 6">Membrane</location>
        <topology evidence="1 6">Multi-pass membrane protein</topology>
    </subcellularLocation>
</comment>
<evidence type="ECO:0000256" key="2">
    <source>
        <dbReference type="ARBA" id="ARBA00022448"/>
    </source>
</evidence>
<keyword evidence="4 6" id="KW-1133">Transmembrane helix</keyword>
<evidence type="ECO:0000313" key="7">
    <source>
        <dbReference type="EMBL" id="MED6255624.1"/>
    </source>
</evidence>
<evidence type="ECO:0000256" key="6">
    <source>
        <dbReference type="RuleBase" id="RU361216"/>
    </source>
</evidence>
<evidence type="ECO:0000313" key="8">
    <source>
        <dbReference type="Proteomes" id="UP001345963"/>
    </source>
</evidence>
<feature type="transmembrane region" description="Helical" evidence="6">
    <location>
        <begin position="29"/>
        <end position="47"/>
    </location>
</feature>
<comment type="caution">
    <text evidence="7">The sequence shown here is derived from an EMBL/GenBank/DDBJ whole genome shotgun (WGS) entry which is preliminary data.</text>
</comment>
<comment type="caution">
    <text evidence="6">Lacks conserved residue(s) required for the propagation of feature annotation.</text>
</comment>
<keyword evidence="3 6" id="KW-0812">Transmembrane</keyword>
<feature type="transmembrane region" description="Helical" evidence="6">
    <location>
        <begin position="164"/>
        <end position="184"/>
    </location>
</feature>
<organism evidence="7 8">
    <name type="scientific">Ataeniobius toweri</name>
    <dbReference type="NCBI Taxonomy" id="208326"/>
    <lineage>
        <taxon>Eukaryota</taxon>
        <taxon>Metazoa</taxon>
        <taxon>Chordata</taxon>
        <taxon>Craniata</taxon>
        <taxon>Vertebrata</taxon>
        <taxon>Euteleostomi</taxon>
        <taxon>Actinopterygii</taxon>
        <taxon>Neopterygii</taxon>
        <taxon>Teleostei</taxon>
        <taxon>Neoteleostei</taxon>
        <taxon>Acanthomorphata</taxon>
        <taxon>Ovalentaria</taxon>
        <taxon>Atherinomorphae</taxon>
        <taxon>Cyprinodontiformes</taxon>
        <taxon>Goodeidae</taxon>
        <taxon>Ataeniobius</taxon>
    </lineage>
</organism>
<name>A0ABU7C219_9TELE</name>
<accession>A0ABU7C219</accession>
<feature type="non-terminal residue" evidence="7">
    <location>
        <position position="1"/>
    </location>
</feature>
<dbReference type="Proteomes" id="UP001345963">
    <property type="component" value="Unassembled WGS sequence"/>
</dbReference>
<evidence type="ECO:0000256" key="1">
    <source>
        <dbReference type="ARBA" id="ARBA00004141"/>
    </source>
</evidence>
<evidence type="ECO:0000256" key="5">
    <source>
        <dbReference type="ARBA" id="ARBA00023136"/>
    </source>
</evidence>
<dbReference type="InterPro" id="IPR050746">
    <property type="entry name" value="DAACS"/>
</dbReference>
<proteinExistence type="inferred from homology"/>
<evidence type="ECO:0000256" key="3">
    <source>
        <dbReference type="ARBA" id="ARBA00022692"/>
    </source>
</evidence>
<dbReference type="InterPro" id="IPR036458">
    <property type="entry name" value="Na:dicarbo_symporter_sf"/>
</dbReference>
<evidence type="ECO:0000256" key="4">
    <source>
        <dbReference type="ARBA" id="ARBA00022989"/>
    </source>
</evidence>
<keyword evidence="6" id="KW-0769">Symport</keyword>